<evidence type="ECO:0000256" key="6">
    <source>
        <dbReference type="SAM" id="MobiDB-lite"/>
    </source>
</evidence>
<dbReference type="SUPFAM" id="SSF47459">
    <property type="entry name" value="HLH, helix-loop-helix DNA-binding domain"/>
    <property type="match status" value="1"/>
</dbReference>
<dbReference type="GO" id="GO:0005634">
    <property type="term" value="C:nucleus"/>
    <property type="evidence" value="ECO:0007669"/>
    <property type="project" value="UniProtKB-SubCell"/>
</dbReference>
<proteinExistence type="predicted"/>
<dbReference type="PANTHER" id="PTHR45776:SF2">
    <property type="entry name" value="MIP04163P"/>
    <property type="match status" value="1"/>
</dbReference>
<dbReference type="PROSITE" id="PS50888">
    <property type="entry name" value="BHLH"/>
    <property type="match status" value="1"/>
</dbReference>
<dbReference type="eggNOG" id="KOG1318">
    <property type="taxonomic scope" value="Eukaryota"/>
</dbReference>
<evidence type="ECO:0000259" key="7">
    <source>
        <dbReference type="PROSITE" id="PS50888"/>
    </source>
</evidence>
<dbReference type="EMBL" id="GG745336">
    <property type="protein sequence ID" value="KNE60659.1"/>
    <property type="molecule type" value="Genomic_DNA"/>
</dbReference>
<comment type="subcellular location">
    <subcellularLocation>
        <location evidence="1">Nucleus</location>
    </subcellularLocation>
</comment>
<feature type="domain" description="BHLH" evidence="7">
    <location>
        <begin position="74"/>
        <end position="127"/>
    </location>
</feature>
<protein>
    <recommendedName>
        <fullName evidence="7">BHLH domain-containing protein</fullName>
    </recommendedName>
</protein>
<dbReference type="GO" id="GO:0046983">
    <property type="term" value="F:protein dimerization activity"/>
    <property type="evidence" value="ECO:0007669"/>
    <property type="project" value="InterPro"/>
</dbReference>
<evidence type="ECO:0000313" key="9">
    <source>
        <dbReference type="Proteomes" id="UP000054350"/>
    </source>
</evidence>
<feature type="compositionally biased region" description="Low complexity" evidence="6">
    <location>
        <begin position="446"/>
        <end position="462"/>
    </location>
</feature>
<feature type="region of interest" description="Disordered" evidence="6">
    <location>
        <begin position="446"/>
        <end position="494"/>
    </location>
</feature>
<feature type="region of interest" description="Disordered" evidence="6">
    <location>
        <begin position="355"/>
        <end position="389"/>
    </location>
</feature>
<dbReference type="Gene3D" id="4.10.280.10">
    <property type="entry name" value="Helix-loop-helix DNA-binding domain"/>
    <property type="match status" value="1"/>
</dbReference>
<dbReference type="InterPro" id="IPR011598">
    <property type="entry name" value="bHLH_dom"/>
</dbReference>
<dbReference type="Proteomes" id="UP000054350">
    <property type="component" value="Unassembled WGS sequence"/>
</dbReference>
<dbReference type="OrthoDB" id="5593124at2759"/>
<dbReference type="CDD" id="cd11387">
    <property type="entry name" value="bHLHzip_USF_MITF"/>
    <property type="match status" value="1"/>
</dbReference>
<reference evidence="8 9" key="1">
    <citation type="submission" date="2009-11" db="EMBL/GenBank/DDBJ databases">
        <title>Annotation of Allomyces macrogynus ATCC 38327.</title>
        <authorList>
            <consortium name="The Broad Institute Genome Sequencing Platform"/>
            <person name="Russ C."/>
            <person name="Cuomo C."/>
            <person name="Burger G."/>
            <person name="Gray M.W."/>
            <person name="Holland P.W.H."/>
            <person name="King N."/>
            <person name="Lang F.B.F."/>
            <person name="Roger A.J."/>
            <person name="Ruiz-Trillo I."/>
            <person name="Young S.K."/>
            <person name="Zeng Q."/>
            <person name="Gargeya S."/>
            <person name="Fitzgerald M."/>
            <person name="Haas B."/>
            <person name="Abouelleil A."/>
            <person name="Alvarado L."/>
            <person name="Arachchi H.M."/>
            <person name="Berlin A."/>
            <person name="Chapman S.B."/>
            <person name="Gearin G."/>
            <person name="Goldberg J."/>
            <person name="Griggs A."/>
            <person name="Gujja S."/>
            <person name="Hansen M."/>
            <person name="Heiman D."/>
            <person name="Howarth C."/>
            <person name="Larimer J."/>
            <person name="Lui A."/>
            <person name="MacDonald P.J.P."/>
            <person name="McCowen C."/>
            <person name="Montmayeur A."/>
            <person name="Murphy C."/>
            <person name="Neiman D."/>
            <person name="Pearson M."/>
            <person name="Priest M."/>
            <person name="Roberts A."/>
            <person name="Saif S."/>
            <person name="Shea T."/>
            <person name="Sisk P."/>
            <person name="Stolte C."/>
            <person name="Sykes S."/>
            <person name="Wortman J."/>
            <person name="Nusbaum C."/>
            <person name="Birren B."/>
        </authorList>
    </citation>
    <scope>NUCLEOTIDE SEQUENCE [LARGE SCALE GENOMIC DNA]</scope>
    <source>
        <strain evidence="8 9">ATCC 38327</strain>
    </source>
</reference>
<dbReference type="PANTHER" id="PTHR45776">
    <property type="entry name" value="MIP04163P"/>
    <property type="match status" value="1"/>
</dbReference>
<dbReference type="GO" id="GO:0000981">
    <property type="term" value="F:DNA-binding transcription factor activity, RNA polymerase II-specific"/>
    <property type="evidence" value="ECO:0007669"/>
    <property type="project" value="TreeGrafter"/>
</dbReference>
<dbReference type="AlphaFoldDB" id="A0A0L0SE03"/>
<evidence type="ECO:0000256" key="2">
    <source>
        <dbReference type="ARBA" id="ARBA00023015"/>
    </source>
</evidence>
<dbReference type="VEuPathDB" id="FungiDB:AMAG_06031"/>
<dbReference type="Pfam" id="PF00010">
    <property type="entry name" value="HLH"/>
    <property type="match status" value="1"/>
</dbReference>
<reference evidence="9" key="2">
    <citation type="submission" date="2009-11" db="EMBL/GenBank/DDBJ databases">
        <title>The Genome Sequence of Allomyces macrogynus strain ATCC 38327.</title>
        <authorList>
            <consortium name="The Broad Institute Genome Sequencing Platform"/>
            <person name="Russ C."/>
            <person name="Cuomo C."/>
            <person name="Shea T."/>
            <person name="Young S.K."/>
            <person name="Zeng Q."/>
            <person name="Koehrsen M."/>
            <person name="Haas B."/>
            <person name="Borodovsky M."/>
            <person name="Guigo R."/>
            <person name="Alvarado L."/>
            <person name="Berlin A."/>
            <person name="Borenstein D."/>
            <person name="Chen Z."/>
            <person name="Engels R."/>
            <person name="Freedman E."/>
            <person name="Gellesch M."/>
            <person name="Goldberg J."/>
            <person name="Griggs A."/>
            <person name="Gujja S."/>
            <person name="Heiman D."/>
            <person name="Hepburn T."/>
            <person name="Howarth C."/>
            <person name="Jen D."/>
            <person name="Larson L."/>
            <person name="Lewis B."/>
            <person name="Mehta T."/>
            <person name="Park D."/>
            <person name="Pearson M."/>
            <person name="Roberts A."/>
            <person name="Saif S."/>
            <person name="Shenoy N."/>
            <person name="Sisk P."/>
            <person name="Stolte C."/>
            <person name="Sykes S."/>
            <person name="Walk T."/>
            <person name="White J."/>
            <person name="Yandava C."/>
            <person name="Burger G."/>
            <person name="Gray M.W."/>
            <person name="Holland P.W.H."/>
            <person name="King N."/>
            <person name="Lang F.B.F."/>
            <person name="Roger A.J."/>
            <person name="Ruiz-Trillo I."/>
            <person name="Lander E."/>
            <person name="Nusbaum C."/>
        </authorList>
    </citation>
    <scope>NUCLEOTIDE SEQUENCE [LARGE SCALE GENOMIC DNA]</scope>
    <source>
        <strain evidence="9">ATCC 38327</strain>
    </source>
</reference>
<keyword evidence="4" id="KW-0804">Transcription</keyword>
<dbReference type="STRING" id="578462.A0A0L0SE03"/>
<dbReference type="SMART" id="SM00353">
    <property type="entry name" value="HLH"/>
    <property type="match status" value="1"/>
</dbReference>
<accession>A0A0L0SE03</accession>
<keyword evidence="5" id="KW-0539">Nucleus</keyword>
<keyword evidence="3" id="KW-0238">DNA-binding</keyword>
<evidence type="ECO:0000256" key="3">
    <source>
        <dbReference type="ARBA" id="ARBA00023125"/>
    </source>
</evidence>
<dbReference type="GO" id="GO:0000978">
    <property type="term" value="F:RNA polymerase II cis-regulatory region sequence-specific DNA binding"/>
    <property type="evidence" value="ECO:0007669"/>
    <property type="project" value="TreeGrafter"/>
</dbReference>
<keyword evidence="2" id="KW-0805">Transcription regulation</keyword>
<sequence length="525" mass="54656">MHSHHHAPDNPGHHAAIYTGPTEIYVDDDMIDDEEPPLKRKRGRPRKVVYTVSGVNILNQPVATEEEQQEHRRMRRENHNIIERRRRDQINQSILDLSDLLPLGLHKGAALNKATVLRLTVELVRHLTAQSEELILERNVMRNLLLERGVDWKTVEVAIAHQRAAVQTAGPSPASSPVMNVAIKPDPDALTAPMPMGYHAGSPPASFALSGAAMASVIGAAGAGADSPMPHAAAYSKVTMDTMPSFPPMTMIPTAHYPTHTSSAVATVVVAPTPALVAVAPTMTDSVANTSFDCSGCLQCVQRAAASQPVAPFMVHQLPPQQVAHHTAPPPGPGPTSTVTTAVTTPPSYASYGWPAGPTPAPTPAQPAHSSATFIASTPAPPPTSSSFITTGAPTTTSAFPAYPVPVAISPSHGTGRIISAGSTVSSAVAPAVPTTTTVVYTTAAPATSSASSSLTGSLPTSKPAPVLQPKPIQPRPIATRGTTQPRPIAPRVSSSVSVSVGAGNVAWTSAPTLRTAHSSVTLMK</sequence>
<keyword evidence="9" id="KW-1185">Reference proteome</keyword>
<evidence type="ECO:0000256" key="1">
    <source>
        <dbReference type="ARBA" id="ARBA00004123"/>
    </source>
</evidence>
<organism evidence="8 9">
    <name type="scientific">Allomyces macrogynus (strain ATCC 38327)</name>
    <name type="common">Allomyces javanicus var. macrogynus</name>
    <dbReference type="NCBI Taxonomy" id="578462"/>
    <lineage>
        <taxon>Eukaryota</taxon>
        <taxon>Fungi</taxon>
        <taxon>Fungi incertae sedis</taxon>
        <taxon>Blastocladiomycota</taxon>
        <taxon>Blastocladiomycetes</taxon>
        <taxon>Blastocladiales</taxon>
        <taxon>Blastocladiaceae</taxon>
        <taxon>Allomyces</taxon>
    </lineage>
</organism>
<feature type="compositionally biased region" description="Low complexity" evidence="6">
    <location>
        <begin position="366"/>
        <end position="378"/>
    </location>
</feature>
<evidence type="ECO:0000256" key="5">
    <source>
        <dbReference type="ARBA" id="ARBA00023242"/>
    </source>
</evidence>
<evidence type="ECO:0000313" key="8">
    <source>
        <dbReference type="EMBL" id="KNE60659.1"/>
    </source>
</evidence>
<gene>
    <name evidence="8" type="ORF">AMAG_06031</name>
</gene>
<name>A0A0L0SE03_ALLM3</name>
<evidence type="ECO:0000256" key="4">
    <source>
        <dbReference type="ARBA" id="ARBA00023163"/>
    </source>
</evidence>
<dbReference type="InterPro" id="IPR036638">
    <property type="entry name" value="HLH_DNA-bd_sf"/>
</dbReference>